<dbReference type="InterPro" id="IPR002591">
    <property type="entry name" value="Phosphodiest/P_Trfase"/>
</dbReference>
<evidence type="ECO:0008006" key="3">
    <source>
        <dbReference type="Google" id="ProtNLM"/>
    </source>
</evidence>
<dbReference type="PANTHER" id="PTHR10151:SF120">
    <property type="entry name" value="BIS(5'-ADENOSYL)-TRIPHOSPHATASE"/>
    <property type="match status" value="1"/>
</dbReference>
<evidence type="ECO:0000313" key="1">
    <source>
        <dbReference type="EMBL" id="QHO69940.1"/>
    </source>
</evidence>
<dbReference type="SUPFAM" id="SSF53649">
    <property type="entry name" value="Alkaline phosphatase-like"/>
    <property type="match status" value="1"/>
</dbReference>
<dbReference type="GO" id="GO:0016787">
    <property type="term" value="F:hydrolase activity"/>
    <property type="evidence" value="ECO:0007669"/>
    <property type="project" value="UniProtKB-ARBA"/>
</dbReference>
<dbReference type="EMBL" id="CP017146">
    <property type="protein sequence ID" value="QHO69940.1"/>
    <property type="molecule type" value="Genomic_DNA"/>
</dbReference>
<dbReference type="KEGG" id="mant:BHD05_10060"/>
<reference evidence="1 2" key="1">
    <citation type="submission" date="2016-09" db="EMBL/GenBank/DDBJ databases">
        <title>Complete genome sequence of microbes from the polar regions.</title>
        <authorList>
            <person name="Liao L."/>
            <person name="Chen B."/>
        </authorList>
    </citation>
    <scope>NUCLEOTIDE SEQUENCE [LARGE SCALE GENOMIC DNA]</scope>
    <source>
        <strain evidence="1 2">ZS314</strain>
    </source>
</reference>
<dbReference type="Proteomes" id="UP000464507">
    <property type="component" value="Chromosome"/>
</dbReference>
<dbReference type="AlphaFoldDB" id="A0A7L5AH91"/>
<name>A0A7L5AH91_9MICO</name>
<dbReference type="Gene3D" id="3.40.720.10">
    <property type="entry name" value="Alkaline Phosphatase, subunit A"/>
    <property type="match status" value="1"/>
</dbReference>
<sequence length="379" mass="40371">MLPATKTHRFSLADVLPSCLESVLGRPGSLGLPVVDKAVVILVDGMGAQALAHRAGHARTLAPLLNRGSTIGAGFPTTTAAALATFTTGAQPGEHGLVGYTALDPAHNRVINQLSGWDSHLDPATWQRMPTVFERAAAESIPSFVVATEKHRRSGFTKAVLRGADYRGAEGIPERMDAAREILDGTDRAIVYIYIAELDKVGHSDGCESPEWTTQLEEVDAAVRGFASSLRPREGLLVTADHGVLDIPEHSHVLFGEDASLVDGVRFVAGEPRCLQLHLEPDASPEHRTAVLEAWRQAEGGRSWVASRDEAIAAGWFGPTVAPEVAPRIGDIIIAARKNIAYYDTRAPNHSGRSMVGQHGSLAAAETAIPLLGFGAYAR</sequence>
<dbReference type="Pfam" id="PF01663">
    <property type="entry name" value="Phosphodiest"/>
    <property type="match status" value="1"/>
</dbReference>
<dbReference type="OrthoDB" id="9779267at2"/>
<accession>A0A7L5AH91</accession>
<keyword evidence="2" id="KW-1185">Reference proteome</keyword>
<dbReference type="InterPro" id="IPR017850">
    <property type="entry name" value="Alkaline_phosphatase_core_sf"/>
</dbReference>
<proteinExistence type="predicted"/>
<gene>
    <name evidence="1" type="ORF">BHD05_10060</name>
</gene>
<dbReference type="PANTHER" id="PTHR10151">
    <property type="entry name" value="ECTONUCLEOTIDE PYROPHOSPHATASE/PHOSPHODIESTERASE"/>
    <property type="match status" value="1"/>
</dbReference>
<evidence type="ECO:0000313" key="2">
    <source>
        <dbReference type="Proteomes" id="UP000464507"/>
    </source>
</evidence>
<organism evidence="1 2">
    <name type="scientific">Marisediminicola antarctica</name>
    <dbReference type="NCBI Taxonomy" id="674079"/>
    <lineage>
        <taxon>Bacteria</taxon>
        <taxon>Bacillati</taxon>
        <taxon>Actinomycetota</taxon>
        <taxon>Actinomycetes</taxon>
        <taxon>Micrococcales</taxon>
        <taxon>Microbacteriaceae</taxon>
        <taxon>Marisediminicola</taxon>
    </lineage>
</organism>
<dbReference type="RefSeq" id="WP_161886318.1">
    <property type="nucleotide sequence ID" value="NZ_CP017146.1"/>
</dbReference>
<protein>
    <recommendedName>
        <fullName evidence="3">Phosphodiesterase</fullName>
    </recommendedName>
</protein>